<evidence type="ECO:0000259" key="1">
    <source>
        <dbReference type="PROSITE" id="PS51725"/>
    </source>
</evidence>
<sequence length="96" mass="10807">MSHKAEATALIKSKPGKAAELKTAILELIEETVKEPGCELFKVFQNDTNPEEFTLWEIFSTPSALKEHLEKSYTQKFFSLELTASVSAIHHSQLSR</sequence>
<gene>
    <name evidence="2" type="ORF">ACFFJ3_02965</name>
</gene>
<keyword evidence="2" id="KW-0560">Oxidoreductase</keyword>
<protein>
    <submittedName>
        <fullName evidence="2">Quinol monooxygenase</fullName>
        <ecNumber evidence="2">1.-.-.-</ecNumber>
    </submittedName>
</protein>
<reference evidence="2 3" key="1">
    <citation type="submission" date="2024-09" db="EMBL/GenBank/DDBJ databases">
        <authorList>
            <person name="Sun Q."/>
            <person name="Mori K."/>
        </authorList>
    </citation>
    <scope>NUCLEOTIDE SEQUENCE [LARGE SCALE GENOMIC DNA]</scope>
    <source>
        <strain evidence="2 3">CCM 8626</strain>
    </source>
</reference>
<dbReference type="InterPro" id="IPR007138">
    <property type="entry name" value="ABM_dom"/>
</dbReference>
<dbReference type="InterPro" id="IPR011008">
    <property type="entry name" value="Dimeric_a/b-barrel"/>
</dbReference>
<dbReference type="PROSITE" id="PS51725">
    <property type="entry name" value="ABM"/>
    <property type="match status" value="1"/>
</dbReference>
<name>A0ABV6E901_9GAMM</name>
<dbReference type="Proteomes" id="UP001589792">
    <property type="component" value="Unassembled WGS sequence"/>
</dbReference>
<proteinExistence type="predicted"/>
<accession>A0ABV6E901</accession>
<keyword evidence="3" id="KW-1185">Reference proteome</keyword>
<feature type="domain" description="ABM" evidence="1">
    <location>
        <begin position="5"/>
        <end position="96"/>
    </location>
</feature>
<dbReference type="InterPro" id="IPR050744">
    <property type="entry name" value="AI-2_Isomerase_LsrG"/>
</dbReference>
<keyword evidence="2" id="KW-0503">Monooxygenase</keyword>
<evidence type="ECO:0000313" key="2">
    <source>
        <dbReference type="EMBL" id="MFC0225475.1"/>
    </source>
</evidence>
<dbReference type="EC" id="1.-.-.-" evidence="2"/>
<dbReference type="Gene3D" id="3.30.70.100">
    <property type="match status" value="1"/>
</dbReference>
<dbReference type="PANTHER" id="PTHR33336:SF3">
    <property type="entry name" value="ABM DOMAIN-CONTAINING PROTEIN"/>
    <property type="match status" value="1"/>
</dbReference>
<dbReference type="EMBL" id="JBHLXG010000003">
    <property type="protein sequence ID" value="MFC0225475.1"/>
    <property type="molecule type" value="Genomic_DNA"/>
</dbReference>
<dbReference type="SUPFAM" id="SSF54909">
    <property type="entry name" value="Dimeric alpha+beta barrel"/>
    <property type="match status" value="1"/>
</dbReference>
<comment type="caution">
    <text evidence="2">The sequence shown here is derived from an EMBL/GenBank/DDBJ whole genome shotgun (WGS) entry which is preliminary data.</text>
</comment>
<evidence type="ECO:0000313" key="3">
    <source>
        <dbReference type="Proteomes" id="UP001589792"/>
    </source>
</evidence>
<dbReference type="RefSeq" id="WP_380672813.1">
    <property type="nucleotide sequence ID" value="NZ_CP173186.1"/>
</dbReference>
<dbReference type="PANTHER" id="PTHR33336">
    <property type="entry name" value="QUINOL MONOOXYGENASE YGIN-RELATED"/>
    <property type="match status" value="1"/>
</dbReference>
<dbReference type="GO" id="GO:0004497">
    <property type="term" value="F:monooxygenase activity"/>
    <property type="evidence" value="ECO:0007669"/>
    <property type="project" value="UniProtKB-KW"/>
</dbReference>
<organism evidence="2 3">
    <name type="scientific">Serratia aquatilis</name>
    <dbReference type="NCBI Taxonomy" id="1737515"/>
    <lineage>
        <taxon>Bacteria</taxon>
        <taxon>Pseudomonadati</taxon>
        <taxon>Pseudomonadota</taxon>
        <taxon>Gammaproteobacteria</taxon>
        <taxon>Enterobacterales</taxon>
        <taxon>Yersiniaceae</taxon>
        <taxon>Serratia</taxon>
    </lineage>
</organism>
<dbReference type="Pfam" id="PF03992">
    <property type="entry name" value="ABM"/>
    <property type="match status" value="1"/>
</dbReference>